<evidence type="ECO:0000313" key="11">
    <source>
        <dbReference type="Proteomes" id="UP000054248"/>
    </source>
</evidence>
<keyword evidence="4 8" id="KW-0805">Transcription regulation</keyword>
<evidence type="ECO:0000256" key="3">
    <source>
        <dbReference type="ARBA" id="ARBA00020634"/>
    </source>
</evidence>
<feature type="compositionally biased region" description="Polar residues" evidence="9">
    <location>
        <begin position="339"/>
        <end position="354"/>
    </location>
</feature>
<evidence type="ECO:0000256" key="2">
    <source>
        <dbReference type="ARBA" id="ARBA00007526"/>
    </source>
</evidence>
<dbReference type="GO" id="GO:0006357">
    <property type="term" value="P:regulation of transcription by RNA polymerase II"/>
    <property type="evidence" value="ECO:0007669"/>
    <property type="project" value="InterPro"/>
</dbReference>
<name>A0A0C3L9K5_9AGAM</name>
<dbReference type="EMBL" id="KN823306">
    <property type="protein sequence ID" value="KIO18182.1"/>
    <property type="molecule type" value="Genomic_DNA"/>
</dbReference>
<gene>
    <name evidence="8" type="primary">MED6</name>
    <name evidence="10" type="ORF">M407DRAFT_246548</name>
</gene>
<evidence type="ECO:0000256" key="1">
    <source>
        <dbReference type="ARBA" id="ARBA00004123"/>
    </source>
</evidence>
<evidence type="ECO:0000313" key="10">
    <source>
        <dbReference type="EMBL" id="KIO18182.1"/>
    </source>
</evidence>
<organism evidence="10 11">
    <name type="scientific">Tulasnella calospora MUT 4182</name>
    <dbReference type="NCBI Taxonomy" id="1051891"/>
    <lineage>
        <taxon>Eukaryota</taxon>
        <taxon>Fungi</taxon>
        <taxon>Dikarya</taxon>
        <taxon>Basidiomycota</taxon>
        <taxon>Agaricomycotina</taxon>
        <taxon>Agaricomycetes</taxon>
        <taxon>Cantharellales</taxon>
        <taxon>Tulasnellaceae</taxon>
        <taxon>Tulasnella</taxon>
    </lineage>
</organism>
<dbReference type="Proteomes" id="UP000054248">
    <property type="component" value="Unassembled WGS sequence"/>
</dbReference>
<feature type="compositionally biased region" description="Low complexity" evidence="9">
    <location>
        <begin position="326"/>
        <end position="338"/>
    </location>
</feature>
<sequence>MLSAMDYFMGSIFSDPTSNNAVLRMQYMHTGMPLMDEEERLKGMTGIEFSIVSASPPHLFVIHKRERSSPIEARVLAAYYIMNNAIYCAPDIYTVLSTRLQTSVQQLRSSLDVIRKHRPDFTPRTGYAWEVVQSPQEKVRPATRAQSTVPGEEGEGPDPSVVEDTRKSSSKAGGASGVAGSIVPAKHQFSALQRAMATTFKYIEERTPHSLIPIIPDEEFAQPPLDGTDAVIPNNGSVVSTVPGAATATPGTGLERAQTSTVGGSSAGYTPSGAGAAAGSAAMRSVSMVTPGTPAGNAASPGAGSAGAPGQPGLPGQGKKKKKRQATGALKAALGGATSPSTGAASPQSPTSPV</sequence>
<dbReference type="PANTHER" id="PTHR13104">
    <property type="entry name" value="MED-6-RELATED"/>
    <property type="match status" value="1"/>
</dbReference>
<feature type="region of interest" description="Disordered" evidence="9">
    <location>
        <begin position="242"/>
        <end position="354"/>
    </location>
</feature>
<comment type="subunit">
    <text evidence="8">Component of the Mediator complex.</text>
</comment>
<feature type="compositionally biased region" description="Low complexity" evidence="9">
    <location>
        <begin position="170"/>
        <end position="179"/>
    </location>
</feature>
<proteinExistence type="inferred from homology"/>
<comment type="subcellular location">
    <subcellularLocation>
        <location evidence="1 8">Nucleus</location>
    </subcellularLocation>
</comment>
<evidence type="ECO:0000256" key="5">
    <source>
        <dbReference type="ARBA" id="ARBA00023163"/>
    </source>
</evidence>
<protein>
    <recommendedName>
        <fullName evidence="3 8">Mediator of RNA polymerase II transcription subunit 6</fullName>
    </recommendedName>
    <alternativeName>
        <fullName evidence="7 8">Mediator complex subunit 6</fullName>
    </alternativeName>
</protein>
<reference evidence="10 11" key="1">
    <citation type="submission" date="2014-04" db="EMBL/GenBank/DDBJ databases">
        <authorList>
            <consortium name="DOE Joint Genome Institute"/>
            <person name="Kuo A."/>
            <person name="Girlanda M."/>
            <person name="Perotto S."/>
            <person name="Kohler A."/>
            <person name="Nagy L.G."/>
            <person name="Floudas D."/>
            <person name="Copeland A."/>
            <person name="Barry K.W."/>
            <person name="Cichocki N."/>
            <person name="Veneault-Fourrey C."/>
            <person name="LaButti K."/>
            <person name="Lindquist E.A."/>
            <person name="Lipzen A."/>
            <person name="Lundell T."/>
            <person name="Morin E."/>
            <person name="Murat C."/>
            <person name="Sun H."/>
            <person name="Tunlid A."/>
            <person name="Henrissat B."/>
            <person name="Grigoriev I.V."/>
            <person name="Hibbett D.S."/>
            <person name="Martin F."/>
            <person name="Nordberg H.P."/>
            <person name="Cantor M.N."/>
            <person name="Hua S.X."/>
        </authorList>
    </citation>
    <scope>NUCLEOTIDE SEQUENCE [LARGE SCALE GENOMIC DNA]</scope>
    <source>
        <strain evidence="10 11">MUT 4182</strain>
    </source>
</reference>
<evidence type="ECO:0000256" key="4">
    <source>
        <dbReference type="ARBA" id="ARBA00023015"/>
    </source>
</evidence>
<dbReference type="OrthoDB" id="3237825at2759"/>
<comment type="similarity">
    <text evidence="2 8">Belongs to the Mediator complex subunit 6 family.</text>
</comment>
<feature type="compositionally biased region" description="Low complexity" evidence="9">
    <location>
        <begin position="263"/>
        <end position="311"/>
    </location>
</feature>
<dbReference type="Pfam" id="PF04934">
    <property type="entry name" value="Med6"/>
    <property type="match status" value="1"/>
</dbReference>
<dbReference type="GO" id="GO:0003712">
    <property type="term" value="F:transcription coregulator activity"/>
    <property type="evidence" value="ECO:0007669"/>
    <property type="project" value="InterPro"/>
</dbReference>
<dbReference type="HOGENOM" id="CLU_897192_0_0_1"/>
<reference evidence="11" key="2">
    <citation type="submission" date="2015-01" db="EMBL/GenBank/DDBJ databases">
        <title>Evolutionary Origins and Diversification of the Mycorrhizal Mutualists.</title>
        <authorList>
            <consortium name="DOE Joint Genome Institute"/>
            <consortium name="Mycorrhizal Genomics Consortium"/>
            <person name="Kohler A."/>
            <person name="Kuo A."/>
            <person name="Nagy L.G."/>
            <person name="Floudas D."/>
            <person name="Copeland A."/>
            <person name="Barry K.W."/>
            <person name="Cichocki N."/>
            <person name="Veneault-Fourrey C."/>
            <person name="LaButti K."/>
            <person name="Lindquist E.A."/>
            <person name="Lipzen A."/>
            <person name="Lundell T."/>
            <person name="Morin E."/>
            <person name="Murat C."/>
            <person name="Riley R."/>
            <person name="Ohm R."/>
            <person name="Sun H."/>
            <person name="Tunlid A."/>
            <person name="Henrissat B."/>
            <person name="Grigoriev I.V."/>
            <person name="Hibbett D.S."/>
            <person name="Martin F."/>
        </authorList>
    </citation>
    <scope>NUCLEOTIDE SEQUENCE [LARGE SCALE GENOMIC DNA]</scope>
    <source>
        <strain evidence="11">MUT 4182</strain>
    </source>
</reference>
<feature type="compositionally biased region" description="Low complexity" evidence="9">
    <location>
        <begin position="242"/>
        <end position="253"/>
    </location>
</feature>
<accession>A0A0C3L9K5</accession>
<keyword evidence="8" id="KW-0010">Activator</keyword>
<keyword evidence="6 8" id="KW-0539">Nucleus</keyword>
<feature type="region of interest" description="Disordered" evidence="9">
    <location>
        <begin position="133"/>
        <end position="179"/>
    </location>
</feature>
<dbReference type="InterPro" id="IPR038566">
    <property type="entry name" value="Mediator_Med6_sf"/>
</dbReference>
<evidence type="ECO:0000256" key="6">
    <source>
        <dbReference type="ARBA" id="ARBA00023242"/>
    </source>
</evidence>
<dbReference type="Gene3D" id="3.10.450.580">
    <property type="entry name" value="Mediator complex, subunit Med6"/>
    <property type="match status" value="1"/>
</dbReference>
<dbReference type="GO" id="GO:0016592">
    <property type="term" value="C:mediator complex"/>
    <property type="evidence" value="ECO:0007669"/>
    <property type="project" value="InterPro"/>
</dbReference>
<keyword evidence="11" id="KW-1185">Reference proteome</keyword>
<dbReference type="AlphaFoldDB" id="A0A0C3L9K5"/>
<evidence type="ECO:0000256" key="8">
    <source>
        <dbReference type="RuleBase" id="RU364143"/>
    </source>
</evidence>
<evidence type="ECO:0000256" key="7">
    <source>
        <dbReference type="ARBA" id="ARBA00031259"/>
    </source>
</evidence>
<evidence type="ECO:0000256" key="9">
    <source>
        <dbReference type="SAM" id="MobiDB-lite"/>
    </source>
</evidence>
<keyword evidence="5 8" id="KW-0804">Transcription</keyword>
<comment type="function">
    <text evidence="8">Component of the Mediator complex, a coactivator involved in the regulated transcription of nearly all RNA polymerase II-dependent genes. Mediator functions as a bridge to convey information from gene-specific regulatory proteins to the basal RNA polymerase II transcription machinery. Mediator is recruited to promoters by direct interactions with regulatory proteins and serves as a scaffold for the assembly of a functional preinitiation complex with RNA polymerase II and the general transcription factors.</text>
</comment>
<dbReference type="STRING" id="1051891.A0A0C3L9K5"/>
<dbReference type="InterPro" id="IPR007018">
    <property type="entry name" value="Mediator_Med6"/>
</dbReference>